<keyword evidence="3" id="KW-1185">Reference proteome</keyword>
<dbReference type="EMBL" id="CP013244">
    <property type="protein sequence ID" value="ANP47448.1"/>
    <property type="molecule type" value="Genomic_DNA"/>
</dbReference>
<sequence>MATFEYVSVLLSIVVSLAFTHLLAGAVRLIQARGVKFSVAYAGWFWLLLFWCIDYWFSVWHLRDANMVWSLGFVAFLLLMATVLYVACGLATPGDHQSSQDADLNAFHNANRRKFLAALFVYQVLSIFGNLAIGPLQAAAWVNIGQLTLIGAAWLWGGSRTQIVAVALMWLLTGWYAYTFIPAL</sequence>
<dbReference type="KEGG" id="cbot:ATE48_16795"/>
<evidence type="ECO:0000313" key="3">
    <source>
        <dbReference type="Proteomes" id="UP000092498"/>
    </source>
</evidence>
<accession>A0A1B1ALJ3</accession>
<evidence type="ECO:0000313" key="2">
    <source>
        <dbReference type="EMBL" id="ANP47448.1"/>
    </source>
</evidence>
<gene>
    <name evidence="2" type="ORF">ATE48_16795</name>
</gene>
<dbReference type="AlphaFoldDB" id="A0A1B1ALJ3"/>
<feature type="transmembrane region" description="Helical" evidence="1">
    <location>
        <begin position="115"/>
        <end position="133"/>
    </location>
</feature>
<dbReference type="Proteomes" id="UP000092498">
    <property type="component" value="Chromosome"/>
</dbReference>
<feature type="transmembrane region" description="Helical" evidence="1">
    <location>
        <begin position="69"/>
        <end position="94"/>
    </location>
</feature>
<name>A0A1B1ALJ3_9PROT</name>
<protein>
    <submittedName>
        <fullName evidence="2">Uncharacterized protein</fullName>
    </submittedName>
</protein>
<dbReference type="InParanoid" id="A0A1B1ALJ3"/>
<keyword evidence="1" id="KW-0472">Membrane</keyword>
<organism evidence="2 3">
    <name type="scientific">Candidatus Viadribacter manganicus</name>
    <dbReference type="NCBI Taxonomy" id="1759059"/>
    <lineage>
        <taxon>Bacteria</taxon>
        <taxon>Pseudomonadati</taxon>
        <taxon>Pseudomonadota</taxon>
        <taxon>Alphaproteobacteria</taxon>
        <taxon>Hyphomonadales</taxon>
        <taxon>Hyphomonadaceae</taxon>
        <taxon>Candidatus Viadribacter</taxon>
    </lineage>
</organism>
<dbReference type="RefSeq" id="WP_066773587.1">
    <property type="nucleotide sequence ID" value="NZ_CP013244.1"/>
</dbReference>
<dbReference type="STRING" id="1759059.ATE48_16795"/>
<feature type="transmembrane region" description="Helical" evidence="1">
    <location>
        <begin position="139"/>
        <end position="156"/>
    </location>
</feature>
<keyword evidence="1" id="KW-0812">Transmembrane</keyword>
<evidence type="ECO:0000256" key="1">
    <source>
        <dbReference type="SAM" id="Phobius"/>
    </source>
</evidence>
<feature type="transmembrane region" description="Helical" evidence="1">
    <location>
        <begin position="6"/>
        <end position="27"/>
    </location>
</feature>
<proteinExistence type="predicted"/>
<feature type="transmembrane region" description="Helical" evidence="1">
    <location>
        <begin position="39"/>
        <end position="57"/>
    </location>
</feature>
<feature type="transmembrane region" description="Helical" evidence="1">
    <location>
        <begin position="163"/>
        <end position="181"/>
    </location>
</feature>
<keyword evidence="1" id="KW-1133">Transmembrane helix</keyword>
<reference evidence="2 3" key="1">
    <citation type="submission" date="2015-11" db="EMBL/GenBank/DDBJ databases">
        <title>Whole-Genome Sequence of Candidatus Oderbacter manganicum from the National Park Lower Oder Valley, Germany.</title>
        <authorList>
            <person name="Braun B."/>
            <person name="Liere K."/>
            <person name="Szewzyk U."/>
        </authorList>
    </citation>
    <scope>NUCLEOTIDE SEQUENCE [LARGE SCALE GENOMIC DNA]</scope>
    <source>
        <strain evidence="2 3">OTSz_A_272</strain>
    </source>
</reference>